<dbReference type="GO" id="GO:0005880">
    <property type="term" value="C:nuclear microtubule"/>
    <property type="evidence" value="ECO:0007669"/>
    <property type="project" value="TreeGrafter"/>
</dbReference>
<feature type="region of interest" description="Disordered" evidence="2">
    <location>
        <begin position="22"/>
        <end position="72"/>
    </location>
</feature>
<dbReference type="GO" id="GO:0051225">
    <property type="term" value="P:spindle assembly"/>
    <property type="evidence" value="ECO:0007669"/>
    <property type="project" value="TreeGrafter"/>
</dbReference>
<dbReference type="AlphaFoldDB" id="A0AAE1AEA5"/>
<dbReference type="PANTHER" id="PTHR31807:SF37">
    <property type="entry name" value="HAUS AUGMIN-LIKE COMPLEX SUBUNIT 8"/>
    <property type="match status" value="1"/>
</dbReference>
<comment type="similarity">
    <text evidence="1">Belongs to the QWRF family.</text>
</comment>
<dbReference type="Pfam" id="PF04484">
    <property type="entry name" value="QWRF"/>
    <property type="match status" value="1"/>
</dbReference>
<feature type="compositionally biased region" description="Polar residues" evidence="2">
    <location>
        <begin position="300"/>
        <end position="309"/>
    </location>
</feature>
<gene>
    <name evidence="3" type="ORF">RRG08_013939</name>
</gene>
<dbReference type="PANTHER" id="PTHR31807">
    <property type="entry name" value="AUGMIN FAMILY MEMBER"/>
    <property type="match status" value="1"/>
</dbReference>
<reference evidence="3" key="1">
    <citation type="journal article" date="2023" name="G3 (Bethesda)">
        <title>A reference genome for the long-term kleptoplast-retaining sea slug Elysia crispata morphotype clarki.</title>
        <authorList>
            <person name="Eastman K.E."/>
            <person name="Pendleton A.L."/>
            <person name="Shaikh M.A."/>
            <person name="Suttiyut T."/>
            <person name="Ogas R."/>
            <person name="Tomko P."/>
            <person name="Gavelis G."/>
            <person name="Widhalm J.R."/>
            <person name="Wisecaver J.H."/>
        </authorList>
    </citation>
    <scope>NUCLEOTIDE SEQUENCE</scope>
    <source>
        <strain evidence="3">ECLA1</strain>
    </source>
</reference>
<dbReference type="InterPro" id="IPR007573">
    <property type="entry name" value="QWRF"/>
</dbReference>
<evidence type="ECO:0000256" key="1">
    <source>
        <dbReference type="ARBA" id="ARBA00010016"/>
    </source>
</evidence>
<feature type="compositionally biased region" description="Polar residues" evidence="2">
    <location>
        <begin position="342"/>
        <end position="390"/>
    </location>
</feature>
<feature type="compositionally biased region" description="Basic and acidic residues" evidence="2">
    <location>
        <begin position="393"/>
        <end position="405"/>
    </location>
</feature>
<evidence type="ECO:0000313" key="3">
    <source>
        <dbReference type="EMBL" id="KAK3785935.1"/>
    </source>
</evidence>
<comment type="caution">
    <text evidence="3">The sequence shown here is derived from an EMBL/GenBank/DDBJ whole genome shotgun (WGS) entry which is preliminary data.</text>
</comment>
<dbReference type="GO" id="GO:0005737">
    <property type="term" value="C:cytoplasm"/>
    <property type="evidence" value="ECO:0007669"/>
    <property type="project" value="TreeGrafter"/>
</dbReference>
<feature type="compositionally biased region" description="Low complexity" evidence="2">
    <location>
        <begin position="246"/>
        <end position="267"/>
    </location>
</feature>
<evidence type="ECO:0000313" key="4">
    <source>
        <dbReference type="Proteomes" id="UP001283361"/>
    </source>
</evidence>
<feature type="region of interest" description="Disordered" evidence="2">
    <location>
        <begin position="138"/>
        <end position="201"/>
    </location>
</feature>
<dbReference type="GO" id="GO:0005813">
    <property type="term" value="C:centrosome"/>
    <property type="evidence" value="ECO:0007669"/>
    <property type="project" value="TreeGrafter"/>
</dbReference>
<keyword evidence="4" id="KW-1185">Reference proteome</keyword>
<proteinExistence type="inferred from homology"/>
<evidence type="ECO:0000256" key="2">
    <source>
        <dbReference type="SAM" id="MobiDB-lite"/>
    </source>
</evidence>
<dbReference type="EMBL" id="JAWDGP010002044">
    <property type="protein sequence ID" value="KAK3785935.1"/>
    <property type="molecule type" value="Genomic_DNA"/>
</dbReference>
<feature type="compositionally biased region" description="Acidic residues" evidence="2">
    <location>
        <begin position="173"/>
        <end position="187"/>
    </location>
</feature>
<feature type="compositionally biased region" description="Polar residues" evidence="2">
    <location>
        <begin position="231"/>
        <end position="245"/>
    </location>
</feature>
<dbReference type="GO" id="GO:0007098">
    <property type="term" value="P:centrosome cycle"/>
    <property type="evidence" value="ECO:0007669"/>
    <property type="project" value="TreeGrafter"/>
</dbReference>
<accession>A0AAE1AEA5</accession>
<name>A0AAE1AEA5_9GAST</name>
<dbReference type="GO" id="GO:0008017">
    <property type="term" value="F:microtubule binding"/>
    <property type="evidence" value="ECO:0007669"/>
    <property type="project" value="TreeGrafter"/>
</dbReference>
<feature type="region of interest" description="Disordered" evidence="2">
    <location>
        <begin position="231"/>
        <end position="465"/>
    </location>
</feature>
<organism evidence="3 4">
    <name type="scientific">Elysia crispata</name>
    <name type="common">lettuce slug</name>
    <dbReference type="NCBI Taxonomy" id="231223"/>
    <lineage>
        <taxon>Eukaryota</taxon>
        <taxon>Metazoa</taxon>
        <taxon>Spiralia</taxon>
        <taxon>Lophotrochozoa</taxon>
        <taxon>Mollusca</taxon>
        <taxon>Gastropoda</taxon>
        <taxon>Heterobranchia</taxon>
        <taxon>Euthyneura</taxon>
        <taxon>Panpulmonata</taxon>
        <taxon>Sacoglossa</taxon>
        <taxon>Placobranchoidea</taxon>
        <taxon>Plakobranchidae</taxon>
        <taxon>Elysia</taxon>
    </lineage>
</organism>
<sequence>MNKGRPKRRPLIQGKLVVTDSSSDFSALRSPQKEDVGSEMEFDPTLSPMRIVPQLTEKASPRPEPPSSCLDLSDVDLDIKDAASSFQQHDGSQPVMVYDASEPVRDSPDSCEMSLSVGVEASPARVVCHTSSRLDKFRNSPRPALSPLAVTVSSAQKGGSNFKPDRLSRTLFPDEDEDRQTEDEDEEIRSRKTVNGPELHISYQSRGIIEQILAHEIGHSNISKVSLNSQSYSPEAQKSLTRQAPSSVFSTSTSSQSKDFDESSSFKPKQKSTDDCDDAGSVSETCSIDEFSGPKIIPSNKHSATSLPSETVEPAHRPNSGNEPPTGVKQKKKGARQVASRYMQSAINRKANVANSSQNSNKSVATSTNTNALVTPTKSKNASMKASNISGKVPEKTIINRKESRPQPASLAKSRAGKSGKLKTGLTIRHGGQDPRNLKNSNKSPEPLTVRGEAVGGGNGNEVKASTPVGDQPFAMSYIDASAIQSITSMLGNSTAMQFDMEESMANANGSKGDKAGETGKIMKIPESSARGAGDGGEGHKITQFDLDLAYARYLQWQFLVGRARQAFHNQQQQACAQLHGLWNLTQARRQEVAQLEMDVSRLRSMTLLDEVLDKTEPELAPLVDNLSTVSTEYSQMAAALDSTCHQLPVTDIHLPTGGEPAREAMEERIAETLAKAEHLLSEINATGKRDGEDWQQQISQYVTCLAAVEKTSGATMEELQLCRRGLEDAQTLNTRLASLRVQDNQSTL</sequence>
<dbReference type="Proteomes" id="UP001283361">
    <property type="component" value="Unassembled WGS sequence"/>
</dbReference>
<protein>
    <submittedName>
        <fullName evidence="3">Uncharacterized protein</fullName>
    </submittedName>
</protein>